<keyword evidence="1" id="KW-0812">Transmembrane</keyword>
<evidence type="ECO:0000256" key="1">
    <source>
        <dbReference type="SAM" id="Phobius"/>
    </source>
</evidence>
<dbReference type="RefSeq" id="WP_342807369.1">
    <property type="nucleotide sequence ID" value="NZ_JAOPJZ010000003.1"/>
</dbReference>
<keyword evidence="3" id="KW-1185">Reference proteome</keyword>
<evidence type="ECO:0000313" key="3">
    <source>
        <dbReference type="Proteomes" id="UP001321047"/>
    </source>
</evidence>
<accession>A0AAP2Z6T7</accession>
<feature type="transmembrane region" description="Helical" evidence="1">
    <location>
        <begin position="6"/>
        <end position="27"/>
    </location>
</feature>
<dbReference type="Pfam" id="PF26072">
    <property type="entry name" value="DUF8029"/>
    <property type="match status" value="1"/>
</dbReference>
<proteinExistence type="predicted"/>
<reference evidence="2 3" key="1">
    <citation type="submission" date="2022-09" db="EMBL/GenBank/DDBJ databases">
        <title>Enrichment on poylsaccharides allowed isolation of novel metabolic and taxonomic groups of Haloarchaea.</title>
        <authorList>
            <person name="Sorokin D.Y."/>
            <person name="Elcheninov A.G."/>
            <person name="Khizhniak T.V."/>
            <person name="Kolganova T.V."/>
            <person name="Kublanov I.V."/>
        </authorList>
    </citation>
    <scope>NUCLEOTIDE SEQUENCE [LARGE SCALE GENOMIC DNA]</scope>
    <source>
        <strain evidence="2 3">AArc-curdl1</strain>
    </source>
</reference>
<dbReference type="InterPro" id="IPR058342">
    <property type="entry name" value="DUF8029"/>
</dbReference>
<gene>
    <name evidence="2" type="ORF">OB919_05850</name>
</gene>
<organism evidence="2 3">
    <name type="scientific">Natronosalvus hydrolyticus</name>
    <dbReference type="NCBI Taxonomy" id="2979988"/>
    <lineage>
        <taxon>Archaea</taxon>
        <taxon>Methanobacteriati</taxon>
        <taxon>Methanobacteriota</taxon>
        <taxon>Stenosarchaea group</taxon>
        <taxon>Halobacteria</taxon>
        <taxon>Halobacteriales</taxon>
        <taxon>Natrialbaceae</taxon>
        <taxon>Natronosalvus</taxon>
    </lineage>
</organism>
<dbReference type="Proteomes" id="UP001321047">
    <property type="component" value="Unassembled WGS sequence"/>
</dbReference>
<keyword evidence="1" id="KW-0472">Membrane</keyword>
<sequence>MLDPITGSPILMALAALALIAVAITAVRFAIKIAIRVGLVAAVVLAGIYTVGYLGII</sequence>
<keyword evidence="1" id="KW-1133">Transmembrane helix</keyword>
<comment type="caution">
    <text evidence="2">The sequence shown here is derived from an EMBL/GenBank/DDBJ whole genome shotgun (WGS) entry which is preliminary data.</text>
</comment>
<name>A0AAP2Z6T7_9EURY</name>
<dbReference type="AlphaFoldDB" id="A0AAP2Z6T7"/>
<dbReference type="EMBL" id="JAOPJZ010000003">
    <property type="protein sequence ID" value="MCU4751505.1"/>
    <property type="molecule type" value="Genomic_DNA"/>
</dbReference>
<protein>
    <submittedName>
        <fullName evidence="2">Uncharacterized protein</fullName>
    </submittedName>
</protein>
<feature type="transmembrane region" description="Helical" evidence="1">
    <location>
        <begin position="34"/>
        <end position="56"/>
    </location>
</feature>
<evidence type="ECO:0000313" key="2">
    <source>
        <dbReference type="EMBL" id="MCU4751505.1"/>
    </source>
</evidence>